<gene>
    <name evidence="2" type="ORF">JBF11_01660</name>
</gene>
<dbReference type="Gene3D" id="3.40.190.10">
    <property type="entry name" value="Periplasmic binding protein-like II"/>
    <property type="match status" value="2"/>
</dbReference>
<dbReference type="RefSeq" id="WP_334315646.1">
    <property type="nucleotide sequence ID" value="NZ_CP065938.1"/>
</dbReference>
<reference evidence="2" key="1">
    <citation type="submission" date="2020-12" db="EMBL/GenBank/DDBJ databases">
        <title>Taurinivorans muris gen. nov., sp. nov., fundamental and realized metabolic niche of a ubiquitous sulfidogenic bacterium in the murine intestine.</title>
        <authorList>
            <person name="Ye H."/>
            <person name="Hanson B.T."/>
            <person name="Loy A."/>
        </authorList>
    </citation>
    <scope>NUCLEOTIDE SEQUENCE</scope>
    <source>
        <strain evidence="2">LT0009</strain>
    </source>
</reference>
<feature type="signal peptide" evidence="1">
    <location>
        <begin position="1"/>
        <end position="25"/>
    </location>
</feature>
<protein>
    <submittedName>
        <fullName evidence="2">ABC transporter substrate-binding protein</fullName>
    </submittedName>
</protein>
<dbReference type="Proteomes" id="UP001058120">
    <property type="component" value="Chromosome"/>
</dbReference>
<accession>A0ABY5Y1H9</accession>
<dbReference type="PANTHER" id="PTHR30024">
    <property type="entry name" value="ALIPHATIC SULFONATES-BINDING PROTEIN-RELATED"/>
    <property type="match status" value="1"/>
</dbReference>
<keyword evidence="1" id="KW-0732">Signal</keyword>
<organism evidence="2 3">
    <name type="scientific">Taurinivorans muris</name>
    <dbReference type="NCBI Taxonomy" id="2787751"/>
    <lineage>
        <taxon>Bacteria</taxon>
        <taxon>Pseudomonadati</taxon>
        <taxon>Thermodesulfobacteriota</taxon>
        <taxon>Desulfovibrionia</taxon>
        <taxon>Desulfovibrionales</taxon>
        <taxon>Desulfovibrionaceae</taxon>
        <taxon>Taurinivorans</taxon>
    </lineage>
</organism>
<evidence type="ECO:0000256" key="1">
    <source>
        <dbReference type="SAM" id="SignalP"/>
    </source>
</evidence>
<evidence type="ECO:0000313" key="3">
    <source>
        <dbReference type="Proteomes" id="UP001058120"/>
    </source>
</evidence>
<dbReference type="SUPFAM" id="SSF53850">
    <property type="entry name" value="Periplasmic binding protein-like II"/>
    <property type="match status" value="1"/>
</dbReference>
<dbReference type="EMBL" id="CP065938">
    <property type="protein sequence ID" value="UWX06050.1"/>
    <property type="molecule type" value="Genomic_DNA"/>
</dbReference>
<feature type="chain" id="PRO_5046840408" evidence="1">
    <location>
        <begin position="26"/>
        <end position="349"/>
    </location>
</feature>
<proteinExistence type="predicted"/>
<dbReference type="Pfam" id="PF13379">
    <property type="entry name" value="NMT1_2"/>
    <property type="match status" value="1"/>
</dbReference>
<name>A0ABY5Y1H9_9BACT</name>
<keyword evidence="3" id="KW-1185">Reference proteome</keyword>
<evidence type="ECO:0000313" key="2">
    <source>
        <dbReference type="EMBL" id="UWX06050.1"/>
    </source>
</evidence>
<sequence>MKNLKFFSFILACIVSVFFTFPVHARDLPGIKTAWLGEHEKFIVWYAQKHGWDEEHGFKLDVLNFDSGKSILDGMKAYGWEIAGMGAVPALTGYFNKEIKIIAIANNESNSNMLYVRNNSPLLRQKGYDPAYPDVYGSPELVRNAKILCAKGSSAHYLVDSWLKLFDLTEKDVKMQFMEMTPAFGAFKGGFGDIAGVWSPYVFEADKMGFQAIADGETCNVFQPVLIVVNVEYAEKNPQLVTAFLKMYMQGIELLRTKPLEDLAPEYQTFFKEELNLDITRDEALFDLRNHPVFTLDEQKVMFNDKNQTSVVYDWLNEIVEFYKANNGVMTETKEKLNALDPTWINQIQ</sequence>